<protein>
    <submittedName>
        <fullName evidence="3">Uncharacterized protein</fullName>
    </submittedName>
</protein>
<feature type="region of interest" description="Disordered" evidence="1">
    <location>
        <begin position="300"/>
        <end position="350"/>
    </location>
</feature>
<name>A0A088CAE9_9HELO</name>
<feature type="compositionally biased region" description="Polar residues" evidence="1">
    <location>
        <begin position="579"/>
        <end position="588"/>
    </location>
</feature>
<feature type="transmembrane region" description="Helical" evidence="2">
    <location>
        <begin position="70"/>
        <end position="89"/>
    </location>
</feature>
<proteinExistence type="predicted"/>
<feature type="compositionally biased region" description="Low complexity" evidence="1">
    <location>
        <begin position="514"/>
        <end position="533"/>
    </location>
</feature>
<feature type="region of interest" description="Disordered" evidence="1">
    <location>
        <begin position="510"/>
        <end position="588"/>
    </location>
</feature>
<dbReference type="AlphaFoldDB" id="A0A088CAE9"/>
<reference evidence="3" key="1">
    <citation type="journal article" date="2014" name="PLoS ONE">
        <title>The 203 kbp Mitochondrial Genome of the Phytopathogenic Fungus Sclerotinia borealis Reveals Multiple Invasions of Introns and Genomic Duplications.</title>
        <authorList>
            <person name="Mardanov A.V."/>
            <person name="Beletsky A.V."/>
            <person name="Kadnikov V.V."/>
            <person name="Ignatov A.N."/>
            <person name="Ravin N.V."/>
        </authorList>
    </citation>
    <scope>NUCLEOTIDE SEQUENCE</scope>
    <source>
        <strain evidence="3">F-4128</strain>
    </source>
</reference>
<keyword evidence="3" id="KW-0496">Mitochondrion</keyword>
<feature type="compositionally biased region" description="Polar residues" evidence="1">
    <location>
        <begin position="319"/>
        <end position="335"/>
    </location>
</feature>
<feature type="compositionally biased region" description="Polar residues" evidence="1">
    <location>
        <begin position="534"/>
        <end position="555"/>
    </location>
</feature>
<geneLocation type="mitochondrion" evidence="3"/>
<feature type="compositionally biased region" description="Low complexity" evidence="1">
    <location>
        <begin position="556"/>
        <end position="570"/>
    </location>
</feature>
<sequence>MEQVSGILTLKIAKLASVYEIRMASLIVIRSPMQQLWGLLSSKLASRIWDLLCEVFIIIRSLMGQPPRPLGFVILPLQSNIFFYIYSIIKNVLLWAKNFSLAIADYYATLSLRTQATLSSYIAYCFVAFSPWLFANGLANCFVGKLNNRAYSYYSVSSTKVMLNNSLVVWHKRDTALIHRVETRPNLMWITLNARNFSATPSLSSLNKNNLRVIFSKETLFKHFTKKNLYFGVGGIIIITLIRLSGLPGFILLFLFDSSAEGAKLALSSTLALPFRLVVKGIIDGLLDVWDDDANKMTMGGDLPDNKPPYKQIDPKKSPVSSMNDNQEVTTDNNPGQSSGGGSTFKKGSGTTYTEGDVSVNINIMPPYQLAQGVKKYGWDYLLNILGNSLSSGKVTERVDICFTIKNSNGDKYLMGMRYDLRTLPLNHSLHPDNNSPIFSLIDKTNARTITKHIISIDDTTENFVPHLWSEQSKLAGRRSNEDVKLNLDKYPNVLDSMPERMQIGNLLRKQDNNPENNTSSSPSTQTTQPESQGQNIQPTTSTGAPATQAPNQGQPTTSRSNSNPSSSASVLGKHKRSYSTSTRGCYK</sequence>
<evidence type="ECO:0000256" key="1">
    <source>
        <dbReference type="SAM" id="MobiDB-lite"/>
    </source>
</evidence>
<evidence type="ECO:0000313" key="3">
    <source>
        <dbReference type="EMBL" id="AHX83019.1"/>
    </source>
</evidence>
<dbReference type="RefSeq" id="YP_009072369.1">
    <property type="nucleotide sequence ID" value="NC_025200.1"/>
</dbReference>
<dbReference type="GeneID" id="20498007"/>
<gene>
    <name evidence="3" type="ORF">SBORM_0052</name>
</gene>
<organism evidence="3">
    <name type="scientific">Sclerotinia borealis</name>
    <dbReference type="NCBI Taxonomy" id="77105"/>
    <lineage>
        <taxon>Eukaryota</taxon>
        <taxon>Fungi</taxon>
        <taxon>Dikarya</taxon>
        <taxon>Ascomycota</taxon>
        <taxon>Pezizomycotina</taxon>
        <taxon>Leotiomycetes</taxon>
        <taxon>Helotiales</taxon>
        <taxon>Sclerotiniaceae</taxon>
        <taxon>Sclerotinia</taxon>
    </lineage>
</organism>
<accession>A0A088CAE9</accession>
<keyword evidence="2" id="KW-0472">Membrane</keyword>
<feature type="transmembrane region" description="Helical" evidence="2">
    <location>
        <begin position="229"/>
        <end position="256"/>
    </location>
</feature>
<dbReference type="EMBL" id="KJ434027">
    <property type="protein sequence ID" value="AHX83019.1"/>
    <property type="molecule type" value="Genomic_DNA"/>
</dbReference>
<keyword evidence="2" id="KW-0812">Transmembrane</keyword>
<evidence type="ECO:0000256" key="2">
    <source>
        <dbReference type="SAM" id="Phobius"/>
    </source>
</evidence>
<keyword evidence="2" id="KW-1133">Transmembrane helix</keyword>
<feature type="transmembrane region" description="Helical" evidence="2">
    <location>
        <begin position="121"/>
        <end position="143"/>
    </location>
</feature>